<gene>
    <name evidence="1" type="ORF">O4J56_18065</name>
</gene>
<evidence type="ECO:0008006" key="3">
    <source>
        <dbReference type="Google" id="ProtNLM"/>
    </source>
</evidence>
<dbReference type="RefSeq" id="WP_270687150.1">
    <property type="nucleotide sequence ID" value="NZ_JAQFWQ010000053.1"/>
</dbReference>
<evidence type="ECO:0000313" key="2">
    <source>
        <dbReference type="Proteomes" id="UP001527866"/>
    </source>
</evidence>
<proteinExistence type="predicted"/>
<sequence length="107" mass="11766">MHAMIRRYRMGAGTIEELMRTVDRRFADRAQAALGILGYQAIALDERTVMTITLFATEEHLRAAEPAAERIREGLADFRVEALDADSGPVMVARGSAELADPVRPAP</sequence>
<dbReference type="Proteomes" id="UP001527866">
    <property type="component" value="Unassembled WGS sequence"/>
</dbReference>
<name>A0ABT4U827_9ACTN</name>
<protein>
    <recommendedName>
        <fullName evidence="3">ABM domain-containing protein</fullName>
    </recommendedName>
</protein>
<reference evidence="1 2" key="1">
    <citation type="submission" date="2023-01" db="EMBL/GenBank/DDBJ databases">
        <title>Draft genome sequence of Nocardiopsis sp. RSe5-2 isolated from halophytes.</title>
        <authorList>
            <person name="Duangmal K."/>
            <person name="Chantavorakit T."/>
        </authorList>
    </citation>
    <scope>NUCLEOTIDE SEQUENCE [LARGE SCALE GENOMIC DNA]</scope>
    <source>
        <strain evidence="1 2">RSe5-2</strain>
    </source>
</reference>
<comment type="caution">
    <text evidence="1">The sequence shown here is derived from an EMBL/GenBank/DDBJ whole genome shotgun (WGS) entry which is preliminary data.</text>
</comment>
<evidence type="ECO:0000313" key="1">
    <source>
        <dbReference type="EMBL" id="MDA2812555.1"/>
    </source>
</evidence>
<dbReference type="EMBL" id="JAQFWQ010000053">
    <property type="protein sequence ID" value="MDA2812555.1"/>
    <property type="molecule type" value="Genomic_DNA"/>
</dbReference>
<organism evidence="1 2">
    <name type="scientific">Nocardiopsis endophytica</name>
    <dbReference type="NCBI Taxonomy" id="3018445"/>
    <lineage>
        <taxon>Bacteria</taxon>
        <taxon>Bacillati</taxon>
        <taxon>Actinomycetota</taxon>
        <taxon>Actinomycetes</taxon>
        <taxon>Streptosporangiales</taxon>
        <taxon>Nocardiopsidaceae</taxon>
        <taxon>Nocardiopsis</taxon>
    </lineage>
</organism>
<accession>A0ABT4U827</accession>
<keyword evidence="2" id="KW-1185">Reference proteome</keyword>